<dbReference type="GO" id="GO:0008360">
    <property type="term" value="P:regulation of cell shape"/>
    <property type="evidence" value="ECO:0007669"/>
    <property type="project" value="UniProtKB-UniRule"/>
</dbReference>
<dbReference type="Proteomes" id="UP000004310">
    <property type="component" value="Unassembled WGS sequence"/>
</dbReference>
<keyword evidence="1" id="KW-0961">Cell wall biogenesis/degradation</keyword>
<dbReference type="HOGENOM" id="CLU_2769903_0_0_5"/>
<evidence type="ECO:0000313" key="3">
    <source>
        <dbReference type="EMBL" id="EAU39708.1"/>
    </source>
</evidence>
<keyword evidence="1" id="KW-0133">Cell shape</keyword>
<sequence length="69" mass="7999">MVRGDRLYDFVVILDWNFRSRARHRGSAIFFHIAKPDYPPTEGCIAVAPKDMMKIGPLLRSGRRLVVER</sequence>
<evidence type="ECO:0000259" key="2">
    <source>
        <dbReference type="PROSITE" id="PS52029"/>
    </source>
</evidence>
<dbReference type="GO" id="GO:0071555">
    <property type="term" value="P:cell wall organization"/>
    <property type="evidence" value="ECO:0007669"/>
    <property type="project" value="UniProtKB-UniRule"/>
</dbReference>
<dbReference type="InterPro" id="IPR005490">
    <property type="entry name" value="LD_TPept_cat_dom"/>
</dbReference>
<reference evidence="3 4" key="1">
    <citation type="journal article" date="2010" name="J. Bacteriol.">
        <title>Genome sequence of Fulvimarina pelagi HTCC2506T, a Mn(II)-oxidizing alphaproteobacterium possessing an aerobic anoxygenic photosynthetic gene cluster and Xanthorhodopsin.</title>
        <authorList>
            <person name="Kang I."/>
            <person name="Oh H.M."/>
            <person name="Lim S.I."/>
            <person name="Ferriera S."/>
            <person name="Giovannoni S.J."/>
            <person name="Cho J.C."/>
        </authorList>
    </citation>
    <scope>NUCLEOTIDE SEQUENCE [LARGE SCALE GENOMIC DNA]</scope>
    <source>
        <strain evidence="3 4">HTCC2506</strain>
    </source>
</reference>
<dbReference type="GO" id="GO:0009252">
    <property type="term" value="P:peptidoglycan biosynthetic process"/>
    <property type="evidence" value="ECO:0007669"/>
    <property type="project" value="UniProtKB-KW"/>
</dbReference>
<keyword evidence="1" id="KW-0573">Peptidoglycan synthesis</keyword>
<feature type="active site" description="Proton donor/acceptor" evidence="1">
    <location>
        <position position="32"/>
    </location>
</feature>
<comment type="caution">
    <text evidence="3">The sequence shown here is derived from an EMBL/GenBank/DDBJ whole genome shotgun (WGS) entry which is preliminary data.</text>
</comment>
<comment type="pathway">
    <text evidence="1">Cell wall biogenesis; peptidoglycan biosynthesis.</text>
</comment>
<dbReference type="STRING" id="217511.GCA_001463845_02496"/>
<evidence type="ECO:0000313" key="4">
    <source>
        <dbReference type="Proteomes" id="UP000004310"/>
    </source>
</evidence>
<gene>
    <name evidence="3" type="ORF">FP2506_13274</name>
</gene>
<organism evidence="3 4">
    <name type="scientific">Fulvimarina pelagi HTCC2506</name>
    <dbReference type="NCBI Taxonomy" id="314231"/>
    <lineage>
        <taxon>Bacteria</taxon>
        <taxon>Pseudomonadati</taxon>
        <taxon>Pseudomonadota</taxon>
        <taxon>Alphaproteobacteria</taxon>
        <taxon>Hyphomicrobiales</taxon>
        <taxon>Aurantimonadaceae</taxon>
        <taxon>Fulvimarina</taxon>
    </lineage>
</organism>
<evidence type="ECO:0000256" key="1">
    <source>
        <dbReference type="PROSITE-ProRule" id="PRU01373"/>
    </source>
</evidence>
<dbReference type="PANTHER" id="PTHR38589">
    <property type="entry name" value="BLR0621 PROTEIN"/>
    <property type="match status" value="1"/>
</dbReference>
<feature type="active site" description="Nucleophile" evidence="1">
    <location>
        <position position="44"/>
    </location>
</feature>
<dbReference type="PANTHER" id="PTHR38589:SF1">
    <property type="entry name" value="BLR0621 PROTEIN"/>
    <property type="match status" value="1"/>
</dbReference>
<name>Q0FXM8_9HYPH</name>
<dbReference type="AlphaFoldDB" id="Q0FXM8"/>
<dbReference type="PROSITE" id="PS52029">
    <property type="entry name" value="LD_TPASE"/>
    <property type="match status" value="1"/>
</dbReference>
<dbReference type="GO" id="GO:0016740">
    <property type="term" value="F:transferase activity"/>
    <property type="evidence" value="ECO:0007669"/>
    <property type="project" value="InterPro"/>
</dbReference>
<keyword evidence="4" id="KW-1185">Reference proteome</keyword>
<proteinExistence type="predicted"/>
<accession>Q0FXM8</accession>
<feature type="domain" description="L,D-TPase catalytic" evidence="2">
    <location>
        <begin position="1"/>
        <end position="68"/>
    </location>
</feature>
<dbReference type="EMBL" id="AATP01000013">
    <property type="protein sequence ID" value="EAU39708.1"/>
    <property type="molecule type" value="Genomic_DNA"/>
</dbReference>
<protein>
    <recommendedName>
        <fullName evidence="2">L,D-TPase catalytic domain-containing protein</fullName>
    </recommendedName>
</protein>
<dbReference type="eggNOG" id="COG3786">
    <property type="taxonomic scope" value="Bacteria"/>
</dbReference>